<evidence type="ECO:0000259" key="1">
    <source>
        <dbReference type="Pfam" id="PF00117"/>
    </source>
</evidence>
<dbReference type="PANTHER" id="PTHR42695">
    <property type="entry name" value="GLUTAMINE AMIDOTRANSFERASE YLR126C-RELATED"/>
    <property type="match status" value="1"/>
</dbReference>
<dbReference type="InterPro" id="IPR029062">
    <property type="entry name" value="Class_I_gatase-like"/>
</dbReference>
<dbReference type="SUPFAM" id="SSF52317">
    <property type="entry name" value="Class I glutamine amidotransferase-like"/>
    <property type="match status" value="1"/>
</dbReference>
<sequence length="225" mass="25278">MKITIIQHVAFETPGLINEWIRAHGYHSDLIQTFNGDSLPSADDIEFLVVLGGPMSVHDDYAWLKEERRLIQTVVTRNLPMLGICLGAQQLAMTFGAQVTPSPIEVGWGPVASSQTTRQLLKKFPRQFTALHWHGEGFEMPLQSIPLFSSPTWANQGFQFLNAIGLQFHLETTPTTLLSLVGEDREFIKQSIFDTSVDQIINHPLDPHNQDLLFQILDYLTVAAN</sequence>
<protein>
    <recommendedName>
        <fullName evidence="1">Glutamine amidotransferase domain-containing protein</fullName>
    </recommendedName>
</protein>
<dbReference type="FunFam" id="3.40.50.880:FF:000033">
    <property type="entry name" value="Glutamine amidotransferase class-I"/>
    <property type="match status" value="1"/>
</dbReference>
<reference evidence="2 3" key="1">
    <citation type="journal article" date="2015" name="Genome Announc.">
        <title>Expanding the biotechnology potential of lactobacilli through comparative genomics of 213 strains and associated genera.</title>
        <authorList>
            <person name="Sun Z."/>
            <person name="Harris H.M."/>
            <person name="McCann A."/>
            <person name="Guo C."/>
            <person name="Argimon S."/>
            <person name="Zhang W."/>
            <person name="Yang X."/>
            <person name="Jeffery I.B."/>
            <person name="Cooney J.C."/>
            <person name="Kagawa T.F."/>
            <person name="Liu W."/>
            <person name="Song Y."/>
            <person name="Salvetti E."/>
            <person name="Wrobel A."/>
            <person name="Rasinkangas P."/>
            <person name="Parkhill J."/>
            <person name="Rea M.C."/>
            <person name="O'Sullivan O."/>
            <person name="Ritari J."/>
            <person name="Douillard F.P."/>
            <person name="Paul Ross R."/>
            <person name="Yang R."/>
            <person name="Briner A.E."/>
            <person name="Felis G.E."/>
            <person name="de Vos W.M."/>
            <person name="Barrangou R."/>
            <person name="Klaenhammer T.R."/>
            <person name="Caufield P.W."/>
            <person name="Cui Y."/>
            <person name="Zhang H."/>
            <person name="O'Toole P.W."/>
        </authorList>
    </citation>
    <scope>NUCLEOTIDE SEQUENCE [LARGE SCALE GENOMIC DNA]</scope>
    <source>
        <strain evidence="2 3">DSM 20634</strain>
    </source>
</reference>
<evidence type="ECO:0000313" key="2">
    <source>
        <dbReference type="EMBL" id="KRM61289.1"/>
    </source>
</evidence>
<dbReference type="Proteomes" id="UP000051733">
    <property type="component" value="Unassembled WGS sequence"/>
</dbReference>
<feature type="domain" description="Glutamine amidotransferase" evidence="1">
    <location>
        <begin position="42"/>
        <end position="176"/>
    </location>
</feature>
<dbReference type="PANTHER" id="PTHR42695:SF5">
    <property type="entry name" value="GLUTAMINE AMIDOTRANSFERASE YLR126C-RELATED"/>
    <property type="match status" value="1"/>
</dbReference>
<dbReference type="GO" id="GO:0005829">
    <property type="term" value="C:cytosol"/>
    <property type="evidence" value="ECO:0007669"/>
    <property type="project" value="TreeGrafter"/>
</dbReference>
<dbReference type="InterPro" id="IPR044992">
    <property type="entry name" value="ChyE-like"/>
</dbReference>
<dbReference type="Gene3D" id="3.40.50.880">
    <property type="match status" value="1"/>
</dbReference>
<dbReference type="PROSITE" id="PS51273">
    <property type="entry name" value="GATASE_TYPE_1"/>
    <property type="match status" value="1"/>
</dbReference>
<dbReference type="CDD" id="cd01741">
    <property type="entry name" value="GATase1_1"/>
    <property type="match status" value="1"/>
</dbReference>
<gene>
    <name evidence="2" type="ORF">FC26_GL001837</name>
</gene>
<dbReference type="RefSeq" id="WP_057779171.1">
    <property type="nucleotide sequence ID" value="NZ_AYYY01000029.1"/>
</dbReference>
<dbReference type="EMBL" id="AYYY01000029">
    <property type="protein sequence ID" value="KRM61289.1"/>
    <property type="molecule type" value="Genomic_DNA"/>
</dbReference>
<dbReference type="OrthoDB" id="9807137at2"/>
<proteinExistence type="predicted"/>
<evidence type="ECO:0000313" key="3">
    <source>
        <dbReference type="Proteomes" id="UP000051733"/>
    </source>
</evidence>
<dbReference type="STRING" id="1423813.FC26_GL001837"/>
<dbReference type="PATRIC" id="fig|1423813.3.peg.1867"/>
<comment type="caution">
    <text evidence="2">The sequence shown here is derived from an EMBL/GenBank/DDBJ whole genome shotgun (WGS) entry which is preliminary data.</text>
</comment>
<name>A0A0R2AC46_9LACO</name>
<dbReference type="Pfam" id="PF00117">
    <property type="entry name" value="GATase"/>
    <property type="match status" value="1"/>
</dbReference>
<dbReference type="InterPro" id="IPR017926">
    <property type="entry name" value="GATASE"/>
</dbReference>
<keyword evidence="3" id="KW-1185">Reference proteome</keyword>
<dbReference type="AlphaFoldDB" id="A0A0R2AC46"/>
<organism evidence="2 3">
    <name type="scientific">Paucilactobacillus vaccinostercus DSM 20634</name>
    <dbReference type="NCBI Taxonomy" id="1423813"/>
    <lineage>
        <taxon>Bacteria</taxon>
        <taxon>Bacillati</taxon>
        <taxon>Bacillota</taxon>
        <taxon>Bacilli</taxon>
        <taxon>Lactobacillales</taxon>
        <taxon>Lactobacillaceae</taxon>
        <taxon>Paucilactobacillus</taxon>
    </lineage>
</organism>
<accession>A0A0R2AC46</accession>